<sequence length="335" mass="37187">MNQLAPSGGGLILYQAYGNLYAMTETLLYGRDTLKLEDVLTTLNSRELQMMTEAKGDGGEGLNEDQVSGYEADGYDNADVMMAMKTLLYGRDTLKLEDVLTTLNSRELQMMTEAKGDGGEGLYVRGRSGAFEEGLPMYNHKKSQGFVRNEDQVSGYGADGECRVWGTGKVQLQMRDGLSFVLNNVRKQLGEYKIGWKIKTGNVLDSCNQRSTQQCMKSGVAEHLGVARIQQQNRLIEDTNVTLLPKGTRSLSSAIGFKTPIDMLGFFGRLASIKQGMLEPVKVKCIFLGYHKGIVGNKALKVRIQCRCEVEPQEDHTFEVEPHENVDHVARSHEV</sequence>
<dbReference type="EMBL" id="BKCJ010001371">
    <property type="protein sequence ID" value="GEU40942.1"/>
    <property type="molecule type" value="Genomic_DNA"/>
</dbReference>
<comment type="caution">
    <text evidence="1">The sequence shown here is derived from an EMBL/GenBank/DDBJ whole genome shotgun (WGS) entry which is preliminary data.</text>
</comment>
<name>A0A6L2JWI9_TANCI</name>
<proteinExistence type="predicted"/>
<reference evidence="1" key="1">
    <citation type="journal article" date="2019" name="Sci. Rep.">
        <title>Draft genome of Tanacetum cinerariifolium, the natural source of mosquito coil.</title>
        <authorList>
            <person name="Yamashiro T."/>
            <person name="Shiraishi A."/>
            <person name="Satake H."/>
            <person name="Nakayama K."/>
        </authorList>
    </citation>
    <scope>NUCLEOTIDE SEQUENCE</scope>
</reference>
<accession>A0A6L2JWI9</accession>
<organism evidence="1">
    <name type="scientific">Tanacetum cinerariifolium</name>
    <name type="common">Dalmatian daisy</name>
    <name type="synonym">Chrysanthemum cinerariifolium</name>
    <dbReference type="NCBI Taxonomy" id="118510"/>
    <lineage>
        <taxon>Eukaryota</taxon>
        <taxon>Viridiplantae</taxon>
        <taxon>Streptophyta</taxon>
        <taxon>Embryophyta</taxon>
        <taxon>Tracheophyta</taxon>
        <taxon>Spermatophyta</taxon>
        <taxon>Magnoliopsida</taxon>
        <taxon>eudicotyledons</taxon>
        <taxon>Gunneridae</taxon>
        <taxon>Pentapetalae</taxon>
        <taxon>asterids</taxon>
        <taxon>campanulids</taxon>
        <taxon>Asterales</taxon>
        <taxon>Asteraceae</taxon>
        <taxon>Asteroideae</taxon>
        <taxon>Anthemideae</taxon>
        <taxon>Anthemidinae</taxon>
        <taxon>Tanacetum</taxon>
    </lineage>
</organism>
<protein>
    <submittedName>
        <fullName evidence="1">Uncharacterized protein</fullName>
    </submittedName>
</protein>
<evidence type="ECO:0000313" key="1">
    <source>
        <dbReference type="EMBL" id="GEU40942.1"/>
    </source>
</evidence>
<dbReference type="AlphaFoldDB" id="A0A6L2JWI9"/>
<gene>
    <name evidence="1" type="ORF">Tci_012920</name>
</gene>